<keyword evidence="2" id="KW-0472">Membrane</keyword>
<dbReference type="AlphaFoldDB" id="A0A0U1A597"/>
<gene>
    <name evidence="3" type="ORF">ERS075579_01208</name>
</gene>
<keyword evidence="2" id="KW-1133">Transmembrane helix</keyword>
<feature type="compositionally biased region" description="Basic and acidic residues" evidence="1">
    <location>
        <begin position="90"/>
        <end position="100"/>
    </location>
</feature>
<keyword evidence="2" id="KW-0812">Transmembrane</keyword>
<dbReference type="RefSeq" id="WP_005061840.1">
    <property type="nucleotide sequence ID" value="NZ_AP022621.1"/>
</dbReference>
<dbReference type="InterPro" id="IPR025323">
    <property type="entry name" value="DUF4229"/>
</dbReference>
<feature type="region of interest" description="Disordered" evidence="1">
    <location>
        <begin position="90"/>
        <end position="112"/>
    </location>
</feature>
<sequence>MAERSPGSRLAIDIALYTLARLGLAVVLTLVIFWLARLIGYEDFPLAIAILFALIIALPLGMAVFAPLRRRVTASIAVVDERRRADRADLQARLRGEKPHGATGPGKPDEES</sequence>
<evidence type="ECO:0000256" key="1">
    <source>
        <dbReference type="SAM" id="MobiDB-lite"/>
    </source>
</evidence>
<evidence type="ECO:0000313" key="3">
    <source>
        <dbReference type="EMBL" id="CPV40813.1"/>
    </source>
</evidence>
<organism evidence="3 4">
    <name type="scientific">Mycobacteroides abscessus</name>
    <dbReference type="NCBI Taxonomy" id="36809"/>
    <lineage>
        <taxon>Bacteria</taxon>
        <taxon>Bacillati</taxon>
        <taxon>Actinomycetota</taxon>
        <taxon>Actinomycetes</taxon>
        <taxon>Mycobacteriales</taxon>
        <taxon>Mycobacteriaceae</taxon>
        <taxon>Mycobacteroides</taxon>
    </lineage>
</organism>
<evidence type="ECO:0000313" key="4">
    <source>
        <dbReference type="Proteomes" id="UP000045782"/>
    </source>
</evidence>
<feature type="transmembrane region" description="Helical" evidence="2">
    <location>
        <begin position="12"/>
        <end position="34"/>
    </location>
</feature>
<feature type="transmembrane region" description="Helical" evidence="2">
    <location>
        <begin position="46"/>
        <end position="66"/>
    </location>
</feature>
<protein>
    <submittedName>
        <fullName evidence="3">Conserved membrane protein of uncharacterized function</fullName>
    </submittedName>
</protein>
<dbReference type="Pfam" id="PF14012">
    <property type="entry name" value="DUF4229"/>
    <property type="match status" value="1"/>
</dbReference>
<name>A0A0U1A597_9MYCO</name>
<evidence type="ECO:0000256" key="2">
    <source>
        <dbReference type="SAM" id="Phobius"/>
    </source>
</evidence>
<accession>A0A0U1A597</accession>
<proteinExistence type="predicted"/>
<dbReference type="EMBL" id="CSWP01000002">
    <property type="protein sequence ID" value="CPV40813.1"/>
    <property type="molecule type" value="Genomic_DNA"/>
</dbReference>
<dbReference type="Proteomes" id="UP000045782">
    <property type="component" value="Unassembled WGS sequence"/>
</dbReference>
<reference evidence="3 4" key="1">
    <citation type="submission" date="2015-03" db="EMBL/GenBank/DDBJ databases">
        <authorList>
            <person name="Murphy D."/>
        </authorList>
    </citation>
    <scope>NUCLEOTIDE SEQUENCE [LARGE SCALE GENOMIC DNA]</scope>
    <source>
        <strain evidence="3 4">PAP088</strain>
    </source>
</reference>